<dbReference type="InterPro" id="IPR000620">
    <property type="entry name" value="EamA_dom"/>
</dbReference>
<protein>
    <recommendedName>
        <fullName evidence="2">EamA domain-containing protein</fullName>
    </recommendedName>
</protein>
<feature type="domain" description="EamA" evidence="2">
    <location>
        <begin position="240"/>
        <end position="372"/>
    </location>
</feature>
<dbReference type="PANTHER" id="PTHR22911">
    <property type="entry name" value="ACYL-MALONYL CONDENSING ENZYME-RELATED"/>
    <property type="match status" value="1"/>
</dbReference>
<reference evidence="3" key="1">
    <citation type="submission" date="2023-07" db="EMBL/GenBank/DDBJ databases">
        <authorList>
            <consortium name="AG Swart"/>
            <person name="Singh M."/>
            <person name="Singh A."/>
            <person name="Seah K."/>
            <person name="Emmerich C."/>
        </authorList>
    </citation>
    <scope>NUCLEOTIDE SEQUENCE</scope>
    <source>
        <strain evidence="3">DP1</strain>
    </source>
</reference>
<dbReference type="GO" id="GO:0016020">
    <property type="term" value="C:membrane"/>
    <property type="evidence" value="ECO:0007669"/>
    <property type="project" value="InterPro"/>
</dbReference>
<feature type="transmembrane region" description="Helical" evidence="1">
    <location>
        <begin position="268"/>
        <end position="291"/>
    </location>
</feature>
<name>A0AAD1UEU5_EUPCR</name>
<comment type="caution">
    <text evidence="3">The sequence shown here is derived from an EMBL/GenBank/DDBJ whole genome shotgun (WGS) entry which is preliminary data.</text>
</comment>
<keyword evidence="1" id="KW-1133">Transmembrane helix</keyword>
<accession>A0AAD1UEU5</accession>
<evidence type="ECO:0000256" key="1">
    <source>
        <dbReference type="SAM" id="Phobius"/>
    </source>
</evidence>
<gene>
    <name evidence="3" type="ORF">ECRASSUSDP1_LOCUS5173</name>
</gene>
<dbReference type="Proteomes" id="UP001295684">
    <property type="component" value="Unassembled WGS sequence"/>
</dbReference>
<dbReference type="SUPFAM" id="SSF103481">
    <property type="entry name" value="Multidrug resistance efflux transporter EmrE"/>
    <property type="match status" value="2"/>
</dbReference>
<dbReference type="EMBL" id="CAMPGE010004983">
    <property type="protein sequence ID" value="CAI2363833.1"/>
    <property type="molecule type" value="Genomic_DNA"/>
</dbReference>
<dbReference type="InterPro" id="IPR037185">
    <property type="entry name" value="EmrE-like"/>
</dbReference>
<feature type="transmembrane region" description="Helical" evidence="1">
    <location>
        <begin position="87"/>
        <end position="109"/>
    </location>
</feature>
<dbReference type="AlphaFoldDB" id="A0AAD1UEU5"/>
<feature type="transmembrane region" description="Helical" evidence="1">
    <location>
        <begin position="137"/>
        <end position="159"/>
    </location>
</feature>
<feature type="transmembrane region" description="Helical" evidence="1">
    <location>
        <begin position="236"/>
        <end position="256"/>
    </location>
</feature>
<evidence type="ECO:0000313" key="4">
    <source>
        <dbReference type="Proteomes" id="UP001295684"/>
    </source>
</evidence>
<dbReference type="PANTHER" id="PTHR22911:SF137">
    <property type="entry name" value="SOLUTE CARRIER FAMILY 35 MEMBER G2-RELATED"/>
    <property type="match status" value="1"/>
</dbReference>
<keyword evidence="4" id="KW-1185">Reference proteome</keyword>
<feature type="transmembrane region" description="Helical" evidence="1">
    <location>
        <begin position="171"/>
        <end position="191"/>
    </location>
</feature>
<feature type="transmembrane region" description="Helical" evidence="1">
    <location>
        <begin position="198"/>
        <end position="216"/>
    </location>
</feature>
<keyword evidence="1" id="KW-0812">Transmembrane</keyword>
<feature type="transmembrane region" description="Helical" evidence="1">
    <location>
        <begin position="55"/>
        <end position="75"/>
    </location>
</feature>
<keyword evidence="1" id="KW-0472">Membrane</keyword>
<feature type="transmembrane region" description="Helical" evidence="1">
    <location>
        <begin position="356"/>
        <end position="383"/>
    </location>
</feature>
<proteinExistence type="predicted"/>
<evidence type="ECO:0000259" key="2">
    <source>
        <dbReference type="Pfam" id="PF00892"/>
    </source>
</evidence>
<feature type="transmembrane region" description="Helical" evidence="1">
    <location>
        <begin position="331"/>
        <end position="350"/>
    </location>
</feature>
<feature type="transmembrane region" description="Helical" evidence="1">
    <location>
        <begin position="297"/>
        <end position="319"/>
    </location>
</feature>
<organism evidence="3 4">
    <name type="scientific">Euplotes crassus</name>
    <dbReference type="NCBI Taxonomy" id="5936"/>
    <lineage>
        <taxon>Eukaryota</taxon>
        <taxon>Sar</taxon>
        <taxon>Alveolata</taxon>
        <taxon>Ciliophora</taxon>
        <taxon>Intramacronucleata</taxon>
        <taxon>Spirotrichea</taxon>
        <taxon>Hypotrichia</taxon>
        <taxon>Euplotida</taxon>
        <taxon>Euplotidae</taxon>
        <taxon>Moneuplotes</taxon>
    </lineage>
</organism>
<dbReference type="Pfam" id="PF00892">
    <property type="entry name" value="EamA"/>
    <property type="match status" value="1"/>
</dbReference>
<evidence type="ECO:0000313" key="3">
    <source>
        <dbReference type="EMBL" id="CAI2363833.1"/>
    </source>
</evidence>
<sequence length="391" mass="42695">MFCLILSEMHQKTKTEGEYSKITDEEYLGATKLEKAEDPEDENIGVLTKFWRSKGWLICSIIASACFGVASFFMGEVSRNGIVAKNLLSLGFMIISIIYMVIAFTLNYFNGIRIWSFRDNDCVFEDENGVKRFHWSYFIGMILSSLGNVVGTYFVAMTFQYSEQAGVNQGVMSTLFVLSAIFCAIFAYIFLNEIMGGADYVGMLFMIACAVLLSLSQVGTDEGEITGGINKERISAFIPVLAATGSSLGFGVRSVLIKYFVMKGYNVYNFAMQSLFVDGLIGTIYLIIQYITVDGLITQQILIPGVLSGLIAGFGTFLINYSISVGIAGPASAMANLAAVFQTILDYFILGQVLNLLQILGLLIGLIGAIVLAVGASIFVGMVELFKPKQD</sequence>